<accession>A0A3G1AZP6</accession>
<keyword evidence="2" id="KW-0694">RNA-binding</keyword>
<dbReference type="GO" id="GO:0022625">
    <property type="term" value="C:cytosolic large ribosomal subunit"/>
    <property type="evidence" value="ECO:0007669"/>
    <property type="project" value="TreeGrafter"/>
</dbReference>
<evidence type="ECO:0000313" key="7">
    <source>
        <dbReference type="EMBL" id="AJZ75370.1"/>
    </source>
</evidence>
<keyword evidence="8" id="KW-1185">Reference proteome</keyword>
<keyword evidence="4" id="KW-0687">Ribonucleoprotein</keyword>
<evidence type="ECO:0000256" key="5">
    <source>
        <dbReference type="ARBA" id="ARBA00035454"/>
    </source>
</evidence>
<dbReference type="OrthoDB" id="7144at2157"/>
<dbReference type="PIRSF" id="PIRSF002162">
    <property type="entry name" value="Ribosomal_L6"/>
    <property type="match status" value="1"/>
</dbReference>
<dbReference type="NCBIfam" id="NF004037">
    <property type="entry name" value="PRK05518.1"/>
    <property type="match status" value="1"/>
</dbReference>
<gene>
    <name evidence="7" type="ORF">SU86_002090</name>
</gene>
<proteinExistence type="predicted"/>
<dbReference type="KEGG" id="tah:SU86_002090"/>
<evidence type="ECO:0000256" key="4">
    <source>
        <dbReference type="ARBA" id="ARBA00023274"/>
    </source>
</evidence>
<protein>
    <recommendedName>
        <fullName evidence="5">50S ribosomal protein L6</fullName>
    </recommendedName>
</protein>
<keyword evidence="1" id="KW-0699">rRNA-binding</keyword>
<evidence type="ECO:0000259" key="6">
    <source>
        <dbReference type="Pfam" id="PF00347"/>
    </source>
</evidence>
<dbReference type="Proteomes" id="UP000266745">
    <property type="component" value="Chromosome"/>
</dbReference>
<dbReference type="Gene3D" id="3.90.930.12">
    <property type="entry name" value="Ribosomal protein L6, alpha-beta domain"/>
    <property type="match status" value="2"/>
</dbReference>
<feature type="domain" description="Large ribosomal subunit protein uL6 alpha-beta" evidence="6">
    <location>
        <begin position="99"/>
        <end position="173"/>
    </location>
</feature>
<organism evidence="7 8">
    <name type="scientific">Candidatus Nitrosotenuis cloacae</name>
    <dbReference type="NCBI Taxonomy" id="1603555"/>
    <lineage>
        <taxon>Archaea</taxon>
        <taxon>Nitrososphaerota</taxon>
        <taxon>Candidatus Nitrosotenuis</taxon>
    </lineage>
</organism>
<dbReference type="EMBL" id="CP011097">
    <property type="protein sequence ID" value="AJZ75370.1"/>
    <property type="molecule type" value="Genomic_DNA"/>
</dbReference>
<dbReference type="STRING" id="1603555.SU86_002090"/>
<name>A0A3G1AZP6_9ARCH</name>
<dbReference type="Pfam" id="PF00347">
    <property type="entry name" value="Ribosomal_L6"/>
    <property type="match status" value="1"/>
</dbReference>
<evidence type="ECO:0000256" key="1">
    <source>
        <dbReference type="ARBA" id="ARBA00022730"/>
    </source>
</evidence>
<dbReference type="InterPro" id="IPR020040">
    <property type="entry name" value="Ribosomal_uL6_a/b-dom"/>
</dbReference>
<reference evidence="7 8" key="1">
    <citation type="journal article" date="2016" name="Sci. Rep.">
        <title>A novel ammonia-oxidizing archaeon from wastewater treatment plant: Its enrichment, physiological and genomic characteristics.</title>
        <authorList>
            <person name="Li Y."/>
            <person name="Ding K."/>
            <person name="Wen X."/>
            <person name="Zhang B."/>
            <person name="Shen B."/>
            <person name="Yang Y."/>
        </authorList>
    </citation>
    <scope>NUCLEOTIDE SEQUENCE [LARGE SCALE GENOMIC DNA]</scope>
    <source>
        <strain evidence="7 8">SAT1</strain>
    </source>
</reference>
<dbReference type="AlphaFoldDB" id="A0A3G1AZP6"/>
<dbReference type="PANTHER" id="PTHR11655:SF16">
    <property type="entry name" value="60S RIBOSOMAL PROTEIN L9"/>
    <property type="match status" value="1"/>
</dbReference>
<keyword evidence="3 7" id="KW-0689">Ribosomal protein</keyword>
<dbReference type="InterPro" id="IPR036789">
    <property type="entry name" value="Ribosomal_uL6-like_a/b-dom_sf"/>
</dbReference>
<dbReference type="GeneID" id="24875175"/>
<dbReference type="InterPro" id="IPR000702">
    <property type="entry name" value="Ribosomal_uL6-like"/>
</dbReference>
<dbReference type="FunFam" id="3.90.930.12:FF:000008">
    <property type="entry name" value="50S ribosomal protein L6"/>
    <property type="match status" value="1"/>
</dbReference>
<dbReference type="GO" id="GO:0019843">
    <property type="term" value="F:rRNA binding"/>
    <property type="evidence" value="ECO:0007669"/>
    <property type="project" value="UniProtKB-KW"/>
</dbReference>
<sequence>MSTKQVEIFQATFDVPDKVKVTLNKHMLLIEGPLGKVYKNFKKIPVEMSVSGNKVSIKAINSRKKYYAIANTALSLVRNLCDGVINGYTVKMKIVYAHFPITVKTKDKLVLVENFQGERAPRVAKIHGATKVASKGDEVTVTGPVLNDVTQTAAEIQAMTQVKNKDHRVFLDGIYQYHKAKGIEK</sequence>
<dbReference type="SUPFAM" id="SSF56053">
    <property type="entry name" value="Ribosomal protein L6"/>
    <property type="match status" value="2"/>
</dbReference>
<dbReference type="RefSeq" id="WP_048187926.1">
    <property type="nucleotide sequence ID" value="NZ_CP011097.1"/>
</dbReference>
<dbReference type="GO" id="GO:0002181">
    <property type="term" value="P:cytoplasmic translation"/>
    <property type="evidence" value="ECO:0007669"/>
    <property type="project" value="TreeGrafter"/>
</dbReference>
<evidence type="ECO:0000256" key="3">
    <source>
        <dbReference type="ARBA" id="ARBA00022980"/>
    </source>
</evidence>
<dbReference type="GO" id="GO:0003735">
    <property type="term" value="F:structural constituent of ribosome"/>
    <property type="evidence" value="ECO:0007669"/>
    <property type="project" value="InterPro"/>
</dbReference>
<evidence type="ECO:0000256" key="2">
    <source>
        <dbReference type="ARBA" id="ARBA00022884"/>
    </source>
</evidence>
<evidence type="ECO:0000313" key="8">
    <source>
        <dbReference type="Proteomes" id="UP000266745"/>
    </source>
</evidence>
<dbReference type="PANTHER" id="PTHR11655">
    <property type="entry name" value="60S/50S RIBOSOMAL PROTEIN L6/L9"/>
    <property type="match status" value="1"/>
</dbReference>